<dbReference type="InterPro" id="IPR025953">
    <property type="entry name" value="YlbD_coat"/>
</dbReference>
<feature type="region of interest" description="Disordered" evidence="1">
    <location>
        <begin position="115"/>
        <end position="140"/>
    </location>
</feature>
<organism evidence="2 3">
    <name type="scientific">Niallia hominis</name>
    <dbReference type="NCBI Taxonomy" id="3133173"/>
    <lineage>
        <taxon>Bacteria</taxon>
        <taxon>Bacillati</taxon>
        <taxon>Bacillota</taxon>
        <taxon>Bacilli</taxon>
        <taxon>Bacillales</taxon>
        <taxon>Bacillaceae</taxon>
        <taxon>Niallia</taxon>
    </lineage>
</organism>
<name>A0ABV1ET75_9BACI</name>
<evidence type="ECO:0000313" key="2">
    <source>
        <dbReference type="EMBL" id="MEQ2464292.1"/>
    </source>
</evidence>
<evidence type="ECO:0000256" key="1">
    <source>
        <dbReference type="SAM" id="MobiDB-lite"/>
    </source>
</evidence>
<dbReference type="Proteomes" id="UP001465426">
    <property type="component" value="Unassembled WGS sequence"/>
</dbReference>
<reference evidence="2 3" key="1">
    <citation type="submission" date="2024-03" db="EMBL/GenBank/DDBJ databases">
        <title>Human intestinal bacterial collection.</title>
        <authorList>
            <person name="Pauvert C."/>
            <person name="Hitch T.C.A."/>
            <person name="Clavel T."/>
        </authorList>
    </citation>
    <scope>NUCLEOTIDE SEQUENCE [LARGE SCALE GENOMIC DNA]</scope>
    <source>
        <strain evidence="2 3">CLA-SR-H024</strain>
    </source>
</reference>
<feature type="region of interest" description="Disordered" evidence="1">
    <location>
        <begin position="54"/>
        <end position="74"/>
    </location>
</feature>
<accession>A0ABV1ET75</accession>
<protein>
    <submittedName>
        <fullName evidence="2">YlbD family protein</fullName>
    </submittedName>
</protein>
<gene>
    <name evidence="2" type="ORF">WMO63_01245</name>
</gene>
<dbReference type="Pfam" id="PF14071">
    <property type="entry name" value="YlbD_coat"/>
    <property type="match status" value="1"/>
</dbReference>
<keyword evidence="3" id="KW-1185">Reference proteome</keyword>
<feature type="compositionally biased region" description="Basic and acidic residues" evidence="1">
    <location>
        <begin position="54"/>
        <end position="72"/>
    </location>
</feature>
<dbReference type="EMBL" id="JBBMFN010000001">
    <property type="protein sequence ID" value="MEQ2464292.1"/>
    <property type="molecule type" value="Genomic_DNA"/>
</dbReference>
<evidence type="ECO:0000313" key="3">
    <source>
        <dbReference type="Proteomes" id="UP001465426"/>
    </source>
</evidence>
<comment type="caution">
    <text evidence="2">The sequence shown here is derived from an EMBL/GenBank/DDBJ whole genome shotgun (WGS) entry which is preliminary data.</text>
</comment>
<proteinExistence type="predicted"/>
<sequence>MMANKELHPSVEEFKAFVKANPKILKEARSGKVTLQELYEDWYLLGSDDARWDGLREGASESSSKKEEETEANRTVWMSNIVDTLKKMDQNQIQGYLANLNQALGTIQGVISQFAPNSGSSGSSAPKEQKPSGPFSFRKD</sequence>